<evidence type="ECO:0000259" key="6">
    <source>
        <dbReference type="Pfam" id="PF01979"/>
    </source>
</evidence>
<evidence type="ECO:0000256" key="5">
    <source>
        <dbReference type="PIRNR" id="PIRNR038994"/>
    </source>
</evidence>
<dbReference type="InterPro" id="IPR011059">
    <property type="entry name" value="Metal-dep_hydrolase_composite"/>
</dbReference>
<dbReference type="Proteomes" id="UP000830158">
    <property type="component" value="Chromosome"/>
</dbReference>
<dbReference type="InterPro" id="IPR032466">
    <property type="entry name" value="Metal_Hydrolase"/>
</dbReference>
<dbReference type="PANTHER" id="PTHR11113:SF14">
    <property type="entry name" value="N-ACETYLGLUCOSAMINE-6-PHOSPHATE DEACETYLASE"/>
    <property type="match status" value="1"/>
</dbReference>
<dbReference type="NCBIfam" id="TIGR00221">
    <property type="entry name" value="nagA"/>
    <property type="match status" value="1"/>
</dbReference>
<keyword evidence="3 5" id="KW-0378">Hydrolase</keyword>
<dbReference type="InterPro" id="IPR003764">
    <property type="entry name" value="GlcNAc_6-P_deAcase"/>
</dbReference>
<sequence>MLEPVTGFVLTGGRLALPEGVVDDGWLAVSGGAIAGIGTGTPPPGDRVDVAGCYVVPGFVDAHCHGGGGGSFSSGDAKEIVTAIKAHRRHGTTTMLASLVSDPVRTLVDQMAVLRELVDDGELAGIHLEGPFIASARCGAHDPAVLREPDAATVDALLRAGRGAVRMVTLAPELNGGVRAVRQLAESGVIAAIGHTDGTEEQIRPAIDAGATVATHLFNGMRPLHHREPGPIGVLLDDERVTIELICDLVHVHPTVLRMAARYAGRGRTTLITDAMSATDAADGRYHLGRLEVDVRDGVATLADTGSLAGSTLTMDVAFRNLVKGAGLSIPDAVRATSGRPAELLGLADRLGSLRTGLAADLVVLDADLRPQRVLRQGTWIG</sequence>
<accession>A0ABY4NM33</accession>
<dbReference type="PIRSF" id="PIRSF038994">
    <property type="entry name" value="NagA"/>
    <property type="match status" value="1"/>
</dbReference>
<dbReference type="Pfam" id="PF01979">
    <property type="entry name" value="Amidohydro_1"/>
    <property type="match status" value="1"/>
</dbReference>
<dbReference type="EMBL" id="CP091196">
    <property type="protein sequence ID" value="UQS21510.1"/>
    <property type="molecule type" value="Genomic_DNA"/>
</dbReference>
<evidence type="ECO:0000256" key="4">
    <source>
        <dbReference type="ARBA" id="ARBA00023277"/>
    </source>
</evidence>
<dbReference type="InterPro" id="IPR006680">
    <property type="entry name" value="Amidohydro-rel"/>
</dbReference>
<organism evidence="7 8">
    <name type="scientific">Amycolatopsis thermalba</name>
    <dbReference type="NCBI Taxonomy" id="944492"/>
    <lineage>
        <taxon>Bacteria</taxon>
        <taxon>Bacillati</taxon>
        <taxon>Actinomycetota</taxon>
        <taxon>Actinomycetes</taxon>
        <taxon>Pseudonocardiales</taxon>
        <taxon>Pseudonocardiaceae</taxon>
        <taxon>Amycolatopsis</taxon>
    </lineage>
</organism>
<evidence type="ECO:0000256" key="2">
    <source>
        <dbReference type="ARBA" id="ARBA00022723"/>
    </source>
</evidence>
<keyword evidence="2" id="KW-0479">Metal-binding</keyword>
<evidence type="ECO:0000313" key="8">
    <source>
        <dbReference type="Proteomes" id="UP000830158"/>
    </source>
</evidence>
<evidence type="ECO:0000313" key="7">
    <source>
        <dbReference type="EMBL" id="UQS21510.1"/>
    </source>
</evidence>
<name>A0ABY4NM33_9PSEU</name>
<gene>
    <name evidence="7" type="primary">nagA</name>
    <name evidence="7" type="ORF">L1857_01040</name>
</gene>
<dbReference type="GO" id="GO:0008448">
    <property type="term" value="F:N-acetylglucosamine-6-phosphate deacetylase activity"/>
    <property type="evidence" value="ECO:0007669"/>
    <property type="project" value="UniProtKB-EC"/>
</dbReference>
<dbReference type="Gene3D" id="2.30.40.10">
    <property type="entry name" value="Urease, subunit C, domain 1"/>
    <property type="match status" value="1"/>
</dbReference>
<evidence type="ECO:0000256" key="1">
    <source>
        <dbReference type="ARBA" id="ARBA00010716"/>
    </source>
</evidence>
<keyword evidence="4 5" id="KW-0119">Carbohydrate metabolism</keyword>
<protein>
    <submittedName>
        <fullName evidence="7">N-acetylglucosamine-6-phosphate deacetylase</fullName>
        <ecNumber evidence="7">3.5.1.25</ecNumber>
    </submittedName>
</protein>
<proteinExistence type="inferred from homology"/>
<dbReference type="SUPFAM" id="SSF51338">
    <property type="entry name" value="Composite domain of metallo-dependent hydrolases"/>
    <property type="match status" value="1"/>
</dbReference>
<dbReference type="CDD" id="cd00854">
    <property type="entry name" value="NagA"/>
    <property type="match status" value="1"/>
</dbReference>
<comment type="similarity">
    <text evidence="1 5">Belongs to the metallo-dependent hydrolases superfamily. NagA family.</text>
</comment>
<evidence type="ECO:0000256" key="3">
    <source>
        <dbReference type="ARBA" id="ARBA00022801"/>
    </source>
</evidence>
<dbReference type="PANTHER" id="PTHR11113">
    <property type="entry name" value="N-ACETYLGLUCOSAMINE-6-PHOSPHATE DEACETYLASE"/>
    <property type="match status" value="1"/>
</dbReference>
<feature type="domain" description="Amidohydrolase-related" evidence="6">
    <location>
        <begin position="54"/>
        <end position="369"/>
    </location>
</feature>
<reference evidence="7" key="1">
    <citation type="submission" date="2022-01" db="EMBL/GenBank/DDBJ databases">
        <title>PSI-footprinting approach for the identification of protein synthesis inhibitor producers.</title>
        <authorList>
            <person name="Handel F."/>
            <person name="Kulik A."/>
            <person name="Wex K.W."/>
            <person name="Berscheid A."/>
            <person name="Saur J.S."/>
            <person name="Winkler A."/>
            <person name="Wibberg D."/>
            <person name="Kalinowski J."/>
            <person name="Broetz-Oesterhelt H."/>
            <person name="Mast Y."/>
        </authorList>
    </citation>
    <scope>NUCLEOTIDE SEQUENCE</scope>
    <source>
        <strain evidence="7">KNN 49.3e</strain>
    </source>
</reference>
<keyword evidence="8" id="KW-1185">Reference proteome</keyword>
<dbReference type="Gene3D" id="3.20.20.140">
    <property type="entry name" value="Metal-dependent hydrolases"/>
    <property type="match status" value="1"/>
</dbReference>
<dbReference type="EC" id="3.5.1.25" evidence="7"/>
<dbReference type="SUPFAM" id="SSF51556">
    <property type="entry name" value="Metallo-dependent hydrolases"/>
    <property type="match status" value="1"/>
</dbReference>